<dbReference type="InterPro" id="IPR013221">
    <property type="entry name" value="Mur_ligase_cen"/>
</dbReference>
<dbReference type="AlphaFoldDB" id="A0A1G2MGA6"/>
<keyword evidence="2" id="KW-0131">Cell cycle</keyword>
<evidence type="ECO:0000256" key="1">
    <source>
        <dbReference type="ARBA" id="ARBA00005898"/>
    </source>
</evidence>
<gene>
    <name evidence="6" type="ORF">A3C72_03980</name>
</gene>
<protein>
    <recommendedName>
        <fullName evidence="8">UDP-N-acetylmuramyl-tripeptide synthetase</fullName>
    </recommendedName>
</protein>
<dbReference type="Pfam" id="PF02875">
    <property type="entry name" value="Mur_ligase_C"/>
    <property type="match status" value="1"/>
</dbReference>
<dbReference type="EMBL" id="MHRK01000045">
    <property type="protein sequence ID" value="OHA22940.1"/>
    <property type="molecule type" value="Genomic_DNA"/>
</dbReference>
<accession>A0A1G2MGA6</accession>
<dbReference type="STRING" id="1802306.A3C72_03980"/>
<dbReference type="Gene3D" id="3.40.1190.10">
    <property type="entry name" value="Mur-like, catalytic domain"/>
    <property type="match status" value="1"/>
</dbReference>
<dbReference type="GO" id="GO:0009252">
    <property type="term" value="P:peptidoglycan biosynthetic process"/>
    <property type="evidence" value="ECO:0007669"/>
    <property type="project" value="UniProtKB-UniPathway"/>
</dbReference>
<keyword evidence="2" id="KW-0132">Cell division</keyword>
<sequence>MEKTLFWAKKLIPRSVFALFQPTYHYILALLGAIIYRFPARKLQVIAVTGTKGKSSVVEMINAIFEEAGIKTSVLGTIRFKIGNESKPNLYKMTVPGRFFTQHFLRRAVNAGCEFAIIEMTSEGARQFRHKFIDFDALIFTNLQKEHLESHGSYEKYREAKLSIAKSLGKSKKNPRFMIANSDDKESVLFFEAAKEAKSIPFSLKTAGPFQTSDSGCEFQFDGQKMISPLLGKFNIYNLLAAATTAKAFGINTEKIKTAISKLKEIPGRAQIIGGRGFDVVVDYAHTPDSLRAIYEAFKPQKTPAKEESGSDKNLVCVLGNTGGGRDTWKRPEMAKIADMYCDQIILTNEDPYDEDPVKIIEEMSAAIPSQKLTVLIDRRSAIEEAIIQASKKLNSVVLLTGKGTDPFIMTAKGGRIEWSDAQEVRDVIKKFHLNK</sequence>
<dbReference type="SUPFAM" id="SSF53623">
    <property type="entry name" value="MurD-like peptide ligases, catalytic domain"/>
    <property type="match status" value="1"/>
</dbReference>
<keyword evidence="2" id="KW-0133">Cell shape</keyword>
<dbReference type="Pfam" id="PF08245">
    <property type="entry name" value="Mur_ligase_M"/>
    <property type="match status" value="1"/>
</dbReference>
<dbReference type="GO" id="GO:0008360">
    <property type="term" value="P:regulation of cell shape"/>
    <property type="evidence" value="ECO:0007669"/>
    <property type="project" value="UniProtKB-KW"/>
</dbReference>
<proteinExistence type="inferred from homology"/>
<keyword evidence="3" id="KW-0812">Transmembrane</keyword>
<dbReference type="GO" id="GO:0005524">
    <property type="term" value="F:ATP binding"/>
    <property type="evidence" value="ECO:0007669"/>
    <property type="project" value="InterPro"/>
</dbReference>
<dbReference type="InterPro" id="IPR005761">
    <property type="entry name" value="UDP-N-AcMur-Glu-dNH2Pim_ligase"/>
</dbReference>
<dbReference type="InterPro" id="IPR036615">
    <property type="entry name" value="Mur_ligase_C_dom_sf"/>
</dbReference>
<feature type="transmembrane region" description="Helical" evidence="3">
    <location>
        <begin position="16"/>
        <end position="36"/>
    </location>
</feature>
<evidence type="ECO:0008006" key="8">
    <source>
        <dbReference type="Google" id="ProtNLM"/>
    </source>
</evidence>
<evidence type="ECO:0000256" key="2">
    <source>
        <dbReference type="RuleBase" id="RU004135"/>
    </source>
</evidence>
<comment type="caution">
    <text evidence="6">The sequence shown here is derived from an EMBL/GenBank/DDBJ whole genome shotgun (WGS) entry which is preliminary data.</text>
</comment>
<dbReference type="NCBIfam" id="TIGR01085">
    <property type="entry name" value="murE"/>
    <property type="match status" value="1"/>
</dbReference>
<dbReference type="UniPathway" id="UPA00219"/>
<feature type="domain" description="Mur ligase central" evidence="5">
    <location>
        <begin position="48"/>
        <end position="245"/>
    </location>
</feature>
<dbReference type="GO" id="GO:0005737">
    <property type="term" value="C:cytoplasm"/>
    <property type="evidence" value="ECO:0007669"/>
    <property type="project" value="UniProtKB-SubCell"/>
</dbReference>
<comment type="pathway">
    <text evidence="2">Cell wall biogenesis; peptidoglycan biosynthesis.</text>
</comment>
<dbReference type="PANTHER" id="PTHR23135:SF4">
    <property type="entry name" value="UDP-N-ACETYLMURAMOYL-L-ALANYL-D-GLUTAMATE--2,6-DIAMINOPIMELATE LIGASE MURE HOMOLOG, CHLOROPLASTIC"/>
    <property type="match status" value="1"/>
</dbReference>
<dbReference type="GO" id="GO:0051301">
    <property type="term" value="P:cell division"/>
    <property type="evidence" value="ECO:0007669"/>
    <property type="project" value="UniProtKB-KW"/>
</dbReference>
<evidence type="ECO:0000313" key="6">
    <source>
        <dbReference type="EMBL" id="OHA22940.1"/>
    </source>
</evidence>
<evidence type="ECO:0000256" key="3">
    <source>
        <dbReference type="SAM" id="Phobius"/>
    </source>
</evidence>
<comment type="similarity">
    <text evidence="1">Belongs to the MurCDEF family. MurE subfamily.</text>
</comment>
<comment type="subcellular location">
    <subcellularLocation>
        <location evidence="2">Cytoplasm</location>
    </subcellularLocation>
</comment>
<dbReference type="PANTHER" id="PTHR23135">
    <property type="entry name" value="MUR LIGASE FAMILY MEMBER"/>
    <property type="match status" value="1"/>
</dbReference>
<keyword evidence="2" id="KW-0961">Cell wall biogenesis/degradation</keyword>
<evidence type="ECO:0000313" key="7">
    <source>
        <dbReference type="Proteomes" id="UP000177130"/>
    </source>
</evidence>
<dbReference type="InterPro" id="IPR004101">
    <property type="entry name" value="Mur_ligase_C"/>
</dbReference>
<keyword evidence="2" id="KW-0573">Peptidoglycan synthesis</keyword>
<dbReference type="SUPFAM" id="SSF53244">
    <property type="entry name" value="MurD-like peptide ligases, peptide-binding domain"/>
    <property type="match status" value="1"/>
</dbReference>
<organism evidence="6 7">
    <name type="scientific">Candidatus Taylorbacteria bacterium RIFCSPHIGHO2_02_FULL_43_32b</name>
    <dbReference type="NCBI Taxonomy" id="1802306"/>
    <lineage>
        <taxon>Bacteria</taxon>
        <taxon>Candidatus Tayloriibacteriota</taxon>
    </lineage>
</organism>
<name>A0A1G2MGA6_9BACT</name>
<keyword evidence="3" id="KW-0472">Membrane</keyword>
<keyword evidence="3" id="KW-1133">Transmembrane helix</keyword>
<evidence type="ECO:0000259" key="5">
    <source>
        <dbReference type="Pfam" id="PF08245"/>
    </source>
</evidence>
<feature type="domain" description="Mur ligase C-terminal" evidence="4">
    <location>
        <begin position="268"/>
        <end position="404"/>
    </location>
</feature>
<dbReference type="Gene3D" id="3.90.190.20">
    <property type="entry name" value="Mur ligase, C-terminal domain"/>
    <property type="match status" value="1"/>
</dbReference>
<dbReference type="GO" id="GO:0071555">
    <property type="term" value="P:cell wall organization"/>
    <property type="evidence" value="ECO:0007669"/>
    <property type="project" value="UniProtKB-KW"/>
</dbReference>
<dbReference type="GO" id="GO:0016881">
    <property type="term" value="F:acid-amino acid ligase activity"/>
    <property type="evidence" value="ECO:0007669"/>
    <property type="project" value="InterPro"/>
</dbReference>
<evidence type="ECO:0000259" key="4">
    <source>
        <dbReference type="Pfam" id="PF02875"/>
    </source>
</evidence>
<dbReference type="InterPro" id="IPR036565">
    <property type="entry name" value="Mur-like_cat_sf"/>
</dbReference>
<dbReference type="Proteomes" id="UP000177130">
    <property type="component" value="Unassembled WGS sequence"/>
</dbReference>
<reference evidence="6 7" key="1">
    <citation type="journal article" date="2016" name="Nat. Commun.">
        <title>Thousands of microbial genomes shed light on interconnected biogeochemical processes in an aquifer system.</title>
        <authorList>
            <person name="Anantharaman K."/>
            <person name="Brown C.T."/>
            <person name="Hug L.A."/>
            <person name="Sharon I."/>
            <person name="Castelle C.J."/>
            <person name="Probst A.J."/>
            <person name="Thomas B.C."/>
            <person name="Singh A."/>
            <person name="Wilkins M.J."/>
            <person name="Karaoz U."/>
            <person name="Brodie E.L."/>
            <person name="Williams K.H."/>
            <person name="Hubbard S.S."/>
            <person name="Banfield J.F."/>
        </authorList>
    </citation>
    <scope>NUCLEOTIDE SEQUENCE [LARGE SCALE GENOMIC DNA]</scope>
</reference>